<dbReference type="GO" id="GO:0017004">
    <property type="term" value="P:cytochrome complex assembly"/>
    <property type="evidence" value="ECO:0007669"/>
    <property type="project" value="UniProtKB-KW"/>
</dbReference>
<dbReference type="PROSITE" id="PS51257">
    <property type="entry name" value="PROKAR_LIPOPROTEIN"/>
    <property type="match status" value="1"/>
</dbReference>
<dbReference type="GO" id="GO:0016209">
    <property type="term" value="F:antioxidant activity"/>
    <property type="evidence" value="ECO:0007669"/>
    <property type="project" value="InterPro"/>
</dbReference>
<proteinExistence type="predicted"/>
<dbReference type="AlphaFoldDB" id="A0A7W7BUW8"/>
<dbReference type="Proteomes" id="UP000573729">
    <property type="component" value="Unassembled WGS sequence"/>
</dbReference>
<dbReference type="EMBL" id="JACHMD010000001">
    <property type="protein sequence ID" value="MBB4668058.1"/>
    <property type="molecule type" value="Genomic_DNA"/>
</dbReference>
<dbReference type="Pfam" id="PF00578">
    <property type="entry name" value="AhpC-TSA"/>
    <property type="match status" value="1"/>
</dbReference>
<name>A0A7W7BUW8_9MICO</name>
<evidence type="ECO:0000256" key="4">
    <source>
        <dbReference type="ARBA" id="ARBA00023157"/>
    </source>
</evidence>
<evidence type="ECO:0000256" key="2">
    <source>
        <dbReference type="ARBA" id="ARBA00022748"/>
    </source>
</evidence>
<evidence type="ECO:0000256" key="5">
    <source>
        <dbReference type="ARBA" id="ARBA00023284"/>
    </source>
</evidence>
<dbReference type="InterPro" id="IPR050553">
    <property type="entry name" value="Thioredoxin_ResA/DsbE_sf"/>
</dbReference>
<evidence type="ECO:0000256" key="3">
    <source>
        <dbReference type="ARBA" id="ARBA00022968"/>
    </source>
</evidence>
<protein>
    <submittedName>
        <fullName evidence="8">Peroxiredoxin</fullName>
    </submittedName>
</protein>
<sequence>MTRRILAAIGVLALAVGLAACTGQNDDLADTYREGRNQGFISGDGRITEIPLDERGDAVEFTGTAVDGSTISSADYAGEVLVLNFWYAQCGPCRAEAPFLQSAYTDTQSDGAEFLGINIYDGPEQAASFDETYDITYPSILARGDVDLKLAFADWTSLQAAPTTLVLDREGRVAASLFGQLESASILKTLVEDTLAEGQ</sequence>
<dbReference type="RefSeq" id="WP_184219482.1">
    <property type="nucleotide sequence ID" value="NZ_JACHMD010000001.1"/>
</dbReference>
<gene>
    <name evidence="8" type="ORF">BKA24_002767</name>
</gene>
<evidence type="ECO:0000256" key="6">
    <source>
        <dbReference type="SAM" id="SignalP"/>
    </source>
</evidence>
<dbReference type="InterPro" id="IPR036249">
    <property type="entry name" value="Thioredoxin-like_sf"/>
</dbReference>
<dbReference type="PANTHER" id="PTHR42852">
    <property type="entry name" value="THIOL:DISULFIDE INTERCHANGE PROTEIN DSBE"/>
    <property type="match status" value="1"/>
</dbReference>
<feature type="signal peptide" evidence="6">
    <location>
        <begin position="1"/>
        <end position="19"/>
    </location>
</feature>
<evidence type="ECO:0000313" key="8">
    <source>
        <dbReference type="EMBL" id="MBB4668058.1"/>
    </source>
</evidence>
<accession>A0A7W7BUW8</accession>
<dbReference type="Gene3D" id="3.40.30.10">
    <property type="entry name" value="Glutaredoxin"/>
    <property type="match status" value="1"/>
</dbReference>
<feature type="chain" id="PRO_5038492654" evidence="6">
    <location>
        <begin position="20"/>
        <end position="199"/>
    </location>
</feature>
<evidence type="ECO:0000313" key="9">
    <source>
        <dbReference type="Proteomes" id="UP000573729"/>
    </source>
</evidence>
<dbReference type="InterPro" id="IPR000866">
    <property type="entry name" value="AhpC/TSA"/>
</dbReference>
<organism evidence="8 9">
    <name type="scientific">Microbacterium marinum</name>
    <dbReference type="NCBI Taxonomy" id="421115"/>
    <lineage>
        <taxon>Bacteria</taxon>
        <taxon>Bacillati</taxon>
        <taxon>Actinomycetota</taxon>
        <taxon>Actinomycetes</taxon>
        <taxon>Micrococcales</taxon>
        <taxon>Microbacteriaceae</taxon>
        <taxon>Microbacterium</taxon>
    </lineage>
</organism>
<comment type="caution">
    <text evidence="8">The sequence shown here is derived from an EMBL/GenBank/DDBJ whole genome shotgun (WGS) entry which is preliminary data.</text>
</comment>
<feature type="domain" description="Thioredoxin" evidence="7">
    <location>
        <begin position="52"/>
        <end position="196"/>
    </location>
</feature>
<dbReference type="SUPFAM" id="SSF52833">
    <property type="entry name" value="Thioredoxin-like"/>
    <property type="match status" value="1"/>
</dbReference>
<dbReference type="PROSITE" id="PS51352">
    <property type="entry name" value="THIOREDOXIN_2"/>
    <property type="match status" value="1"/>
</dbReference>
<evidence type="ECO:0000259" key="7">
    <source>
        <dbReference type="PROSITE" id="PS51352"/>
    </source>
</evidence>
<keyword evidence="6" id="KW-0732">Signal</keyword>
<dbReference type="GO" id="GO:0030313">
    <property type="term" value="C:cell envelope"/>
    <property type="evidence" value="ECO:0007669"/>
    <property type="project" value="UniProtKB-SubCell"/>
</dbReference>
<dbReference type="GO" id="GO:0016491">
    <property type="term" value="F:oxidoreductase activity"/>
    <property type="evidence" value="ECO:0007669"/>
    <property type="project" value="InterPro"/>
</dbReference>
<dbReference type="InterPro" id="IPR013766">
    <property type="entry name" value="Thioredoxin_domain"/>
</dbReference>
<keyword evidence="9" id="KW-1185">Reference proteome</keyword>
<dbReference type="CDD" id="cd02966">
    <property type="entry name" value="TlpA_like_family"/>
    <property type="match status" value="1"/>
</dbReference>
<evidence type="ECO:0000256" key="1">
    <source>
        <dbReference type="ARBA" id="ARBA00004196"/>
    </source>
</evidence>
<keyword evidence="3" id="KW-0735">Signal-anchor</keyword>
<reference evidence="8 9" key="1">
    <citation type="submission" date="2020-08" db="EMBL/GenBank/DDBJ databases">
        <title>Sequencing the genomes of 1000 actinobacteria strains.</title>
        <authorList>
            <person name="Klenk H.-P."/>
        </authorList>
    </citation>
    <scope>NUCLEOTIDE SEQUENCE [LARGE SCALE GENOMIC DNA]</scope>
    <source>
        <strain evidence="8 9">DSM 24947</strain>
    </source>
</reference>
<keyword evidence="5" id="KW-0676">Redox-active center</keyword>
<keyword evidence="2" id="KW-0201">Cytochrome c-type biogenesis</keyword>
<keyword evidence="3" id="KW-0812">Transmembrane</keyword>
<comment type="subcellular location">
    <subcellularLocation>
        <location evidence="1">Cell envelope</location>
    </subcellularLocation>
</comment>
<dbReference type="PANTHER" id="PTHR42852:SF6">
    <property type="entry name" value="THIOL:DISULFIDE INTERCHANGE PROTEIN DSBE"/>
    <property type="match status" value="1"/>
</dbReference>
<keyword evidence="4" id="KW-1015">Disulfide bond</keyword>